<dbReference type="GO" id="GO:0051782">
    <property type="term" value="P:negative regulation of cell division"/>
    <property type="evidence" value="ECO:0007669"/>
    <property type="project" value="TreeGrafter"/>
</dbReference>
<proteinExistence type="predicted"/>
<dbReference type="EMBL" id="CP036261">
    <property type="protein sequence ID" value="QDS85891.1"/>
    <property type="molecule type" value="Genomic_DNA"/>
</dbReference>
<dbReference type="Gene3D" id="3.40.50.2300">
    <property type="match status" value="1"/>
</dbReference>
<keyword evidence="4" id="KW-1185">Reference proteome</keyword>
<evidence type="ECO:0000313" key="4">
    <source>
        <dbReference type="Proteomes" id="UP000319557"/>
    </source>
</evidence>
<dbReference type="PANTHER" id="PTHR43384:SF6">
    <property type="entry name" value="SEPTUM SITE-DETERMINING PROTEIN MIND HOMOLOG, CHLOROPLASTIC"/>
    <property type="match status" value="1"/>
</dbReference>
<evidence type="ECO:0000256" key="1">
    <source>
        <dbReference type="ARBA" id="ARBA00022741"/>
    </source>
</evidence>
<dbReference type="Gene3D" id="3.40.50.300">
    <property type="entry name" value="P-loop containing nucleotide triphosphate hydrolases"/>
    <property type="match status" value="1"/>
</dbReference>
<dbReference type="SUPFAM" id="SSF52540">
    <property type="entry name" value="P-loop containing nucleoside triphosphate hydrolases"/>
    <property type="match status" value="1"/>
</dbReference>
<name>A0A517LTD2_9BACT</name>
<evidence type="ECO:0000256" key="2">
    <source>
        <dbReference type="ARBA" id="ARBA00022840"/>
    </source>
</evidence>
<dbReference type="RefSeq" id="WP_145341350.1">
    <property type="nucleotide sequence ID" value="NZ_CP036261.1"/>
</dbReference>
<dbReference type="KEGG" id="ruv:EC9_00480"/>
<sequence length="400" mass="43354">MLLAHCVVAIESHALSDRLEKSLKQVPLTCARVASVQYEAILAAAKKNSATGFVFLQLTDSTSNLKSLIHRLRSALDTRIVVVGNATTGRQVIEIIRAGADDFVDEKDDLRRELGLLLKRVAPSGMQNQRKSELITVTSSCGGCGASSLAVNIAAQYAHKYGECGLVDLQMHGGDLATLLRLSPRHTISKMLANNHPLAPEMVQQALTKHETGISLLAGADPLSNLPNSSPETIRGIVRSMTTNFQRVVVELEDISHREQLAALSDSDQVVLTFRLHFPALARAHRFFESIERFGVDPDKVRIVASQVGQPDEVPIGQAEKIFGRKIDACITNDVSPMNRAVNLGIPVVLDSPKSQCSRDYMALVQLLDGETPVPANTRWNVGALFKSKFGSSQPAPALS</sequence>
<dbReference type="OrthoDB" id="264766at2"/>
<organism evidence="3 4">
    <name type="scientific">Rosistilla ulvae</name>
    <dbReference type="NCBI Taxonomy" id="1930277"/>
    <lineage>
        <taxon>Bacteria</taxon>
        <taxon>Pseudomonadati</taxon>
        <taxon>Planctomycetota</taxon>
        <taxon>Planctomycetia</taxon>
        <taxon>Pirellulales</taxon>
        <taxon>Pirellulaceae</taxon>
        <taxon>Rosistilla</taxon>
    </lineage>
</organism>
<dbReference type="InterPro" id="IPR050625">
    <property type="entry name" value="ParA/MinD_ATPase"/>
</dbReference>
<dbReference type="GO" id="GO:0005829">
    <property type="term" value="C:cytosol"/>
    <property type="evidence" value="ECO:0007669"/>
    <property type="project" value="TreeGrafter"/>
</dbReference>
<reference evidence="3 4" key="1">
    <citation type="submission" date="2019-02" db="EMBL/GenBank/DDBJ databases">
        <title>Deep-cultivation of Planctomycetes and their phenomic and genomic characterization uncovers novel biology.</title>
        <authorList>
            <person name="Wiegand S."/>
            <person name="Jogler M."/>
            <person name="Boedeker C."/>
            <person name="Pinto D."/>
            <person name="Vollmers J."/>
            <person name="Rivas-Marin E."/>
            <person name="Kohn T."/>
            <person name="Peeters S.H."/>
            <person name="Heuer A."/>
            <person name="Rast P."/>
            <person name="Oberbeckmann S."/>
            <person name="Bunk B."/>
            <person name="Jeske O."/>
            <person name="Meyerdierks A."/>
            <person name="Storesund J.E."/>
            <person name="Kallscheuer N."/>
            <person name="Luecker S."/>
            <person name="Lage O.M."/>
            <person name="Pohl T."/>
            <person name="Merkel B.J."/>
            <person name="Hornburger P."/>
            <person name="Mueller R.-W."/>
            <person name="Bruemmer F."/>
            <person name="Labrenz M."/>
            <person name="Spormann A.M."/>
            <person name="Op den Camp H."/>
            <person name="Overmann J."/>
            <person name="Amann R."/>
            <person name="Jetten M.S.M."/>
            <person name="Mascher T."/>
            <person name="Medema M.H."/>
            <person name="Devos D.P."/>
            <person name="Kaster A.-K."/>
            <person name="Ovreas L."/>
            <person name="Rohde M."/>
            <person name="Galperin M.Y."/>
            <person name="Jogler C."/>
        </authorList>
    </citation>
    <scope>NUCLEOTIDE SEQUENCE [LARGE SCALE GENOMIC DNA]</scope>
    <source>
        <strain evidence="3 4">EC9</strain>
    </source>
</reference>
<dbReference type="GO" id="GO:0009898">
    <property type="term" value="C:cytoplasmic side of plasma membrane"/>
    <property type="evidence" value="ECO:0007669"/>
    <property type="project" value="TreeGrafter"/>
</dbReference>
<protein>
    <recommendedName>
        <fullName evidence="5">Septum site-determining protein MinD</fullName>
    </recommendedName>
</protein>
<keyword evidence="2" id="KW-0067">ATP-binding</keyword>
<evidence type="ECO:0000313" key="3">
    <source>
        <dbReference type="EMBL" id="QDS85891.1"/>
    </source>
</evidence>
<dbReference type="GO" id="GO:0016887">
    <property type="term" value="F:ATP hydrolysis activity"/>
    <property type="evidence" value="ECO:0007669"/>
    <property type="project" value="TreeGrafter"/>
</dbReference>
<dbReference type="Proteomes" id="UP000319557">
    <property type="component" value="Chromosome"/>
</dbReference>
<accession>A0A517LTD2</accession>
<evidence type="ECO:0008006" key="5">
    <source>
        <dbReference type="Google" id="ProtNLM"/>
    </source>
</evidence>
<gene>
    <name evidence="3" type="ORF">EC9_00480</name>
</gene>
<dbReference type="Pfam" id="PF10609">
    <property type="entry name" value="ParA"/>
    <property type="match status" value="1"/>
</dbReference>
<dbReference type="PANTHER" id="PTHR43384">
    <property type="entry name" value="SEPTUM SITE-DETERMINING PROTEIN MIND HOMOLOG, CHLOROPLASTIC-RELATED"/>
    <property type="match status" value="1"/>
</dbReference>
<dbReference type="GO" id="GO:0005524">
    <property type="term" value="F:ATP binding"/>
    <property type="evidence" value="ECO:0007669"/>
    <property type="project" value="UniProtKB-KW"/>
</dbReference>
<dbReference type="InterPro" id="IPR027417">
    <property type="entry name" value="P-loop_NTPase"/>
</dbReference>
<dbReference type="InterPro" id="IPR033756">
    <property type="entry name" value="YlxH/NBP35"/>
</dbReference>
<dbReference type="AlphaFoldDB" id="A0A517LTD2"/>
<keyword evidence="1" id="KW-0547">Nucleotide-binding</keyword>